<dbReference type="GO" id="GO:0046872">
    <property type="term" value="F:metal ion binding"/>
    <property type="evidence" value="ECO:0007669"/>
    <property type="project" value="UniProtKB-KW"/>
</dbReference>
<accession>A0A9J6GD41</accession>
<keyword evidence="5" id="KW-1185">Reference proteome</keyword>
<evidence type="ECO:0000259" key="3">
    <source>
        <dbReference type="Pfam" id="PF13359"/>
    </source>
</evidence>
<dbReference type="VEuPathDB" id="VectorBase:HLOH_050400"/>
<protein>
    <recommendedName>
        <fullName evidence="3">DDE Tnp4 domain-containing protein</fullName>
    </recommendedName>
</protein>
<comment type="caution">
    <text evidence="4">The sequence shown here is derived from an EMBL/GenBank/DDBJ whole genome shotgun (WGS) entry which is preliminary data.</text>
</comment>
<dbReference type="EMBL" id="JABSTR010000006">
    <property type="protein sequence ID" value="KAH9373003.1"/>
    <property type="molecule type" value="Genomic_DNA"/>
</dbReference>
<evidence type="ECO:0000256" key="2">
    <source>
        <dbReference type="ARBA" id="ARBA00022723"/>
    </source>
</evidence>
<dbReference type="PANTHER" id="PTHR23080">
    <property type="entry name" value="THAP DOMAIN PROTEIN"/>
    <property type="match status" value="1"/>
</dbReference>
<dbReference type="AlphaFoldDB" id="A0A9J6GD41"/>
<proteinExistence type="predicted"/>
<reference evidence="4 5" key="1">
    <citation type="journal article" date="2020" name="Cell">
        <title>Large-Scale Comparative Analyses of Tick Genomes Elucidate Their Genetic Diversity and Vector Capacities.</title>
        <authorList>
            <consortium name="Tick Genome and Microbiome Consortium (TIGMIC)"/>
            <person name="Jia N."/>
            <person name="Wang J."/>
            <person name="Shi W."/>
            <person name="Du L."/>
            <person name="Sun Y."/>
            <person name="Zhan W."/>
            <person name="Jiang J.F."/>
            <person name="Wang Q."/>
            <person name="Zhang B."/>
            <person name="Ji P."/>
            <person name="Bell-Sakyi L."/>
            <person name="Cui X.M."/>
            <person name="Yuan T.T."/>
            <person name="Jiang B.G."/>
            <person name="Yang W.F."/>
            <person name="Lam T.T."/>
            <person name="Chang Q.C."/>
            <person name="Ding S.J."/>
            <person name="Wang X.J."/>
            <person name="Zhu J.G."/>
            <person name="Ruan X.D."/>
            <person name="Zhao L."/>
            <person name="Wei J.T."/>
            <person name="Ye R.Z."/>
            <person name="Que T.C."/>
            <person name="Du C.H."/>
            <person name="Zhou Y.H."/>
            <person name="Cheng J.X."/>
            <person name="Dai P.F."/>
            <person name="Guo W.B."/>
            <person name="Han X.H."/>
            <person name="Huang E.J."/>
            <person name="Li L.F."/>
            <person name="Wei W."/>
            <person name="Gao Y.C."/>
            <person name="Liu J.Z."/>
            <person name="Shao H.Z."/>
            <person name="Wang X."/>
            <person name="Wang C.C."/>
            <person name="Yang T.C."/>
            <person name="Huo Q.B."/>
            <person name="Li W."/>
            <person name="Chen H.Y."/>
            <person name="Chen S.E."/>
            <person name="Zhou L.G."/>
            <person name="Ni X.B."/>
            <person name="Tian J.H."/>
            <person name="Sheng Y."/>
            <person name="Liu T."/>
            <person name="Pan Y.S."/>
            <person name="Xia L.Y."/>
            <person name="Li J."/>
            <person name="Zhao F."/>
            <person name="Cao W.C."/>
        </authorList>
    </citation>
    <scope>NUCLEOTIDE SEQUENCE [LARGE SCALE GENOMIC DNA]</scope>
    <source>
        <strain evidence="4">HaeL-2018</strain>
    </source>
</reference>
<dbReference type="Proteomes" id="UP000821853">
    <property type="component" value="Chromosome 4"/>
</dbReference>
<feature type="domain" description="DDE Tnp4" evidence="3">
    <location>
        <begin position="7"/>
        <end position="58"/>
    </location>
</feature>
<gene>
    <name evidence="4" type="ORF">HPB48_003381</name>
</gene>
<dbReference type="InterPro" id="IPR027806">
    <property type="entry name" value="HARBI1_dom"/>
</dbReference>
<organism evidence="4 5">
    <name type="scientific">Haemaphysalis longicornis</name>
    <name type="common">Bush tick</name>
    <dbReference type="NCBI Taxonomy" id="44386"/>
    <lineage>
        <taxon>Eukaryota</taxon>
        <taxon>Metazoa</taxon>
        <taxon>Ecdysozoa</taxon>
        <taxon>Arthropoda</taxon>
        <taxon>Chelicerata</taxon>
        <taxon>Arachnida</taxon>
        <taxon>Acari</taxon>
        <taxon>Parasitiformes</taxon>
        <taxon>Ixodida</taxon>
        <taxon>Ixodoidea</taxon>
        <taxon>Ixodidae</taxon>
        <taxon>Haemaphysalinae</taxon>
        <taxon>Haemaphysalis</taxon>
    </lineage>
</organism>
<evidence type="ECO:0000313" key="5">
    <source>
        <dbReference type="Proteomes" id="UP000821853"/>
    </source>
</evidence>
<name>A0A9J6GD41_HAELO</name>
<dbReference type="PANTHER" id="PTHR23080:SF63">
    <property type="entry name" value="TICK TRANSPOSON"/>
    <property type="match status" value="1"/>
</dbReference>
<dbReference type="OrthoDB" id="8195867at2759"/>
<evidence type="ECO:0000256" key="1">
    <source>
        <dbReference type="ARBA" id="ARBA00001968"/>
    </source>
</evidence>
<comment type="cofactor">
    <cofactor evidence="1">
        <name>a divalent metal cation</name>
        <dbReference type="ChEBI" id="CHEBI:60240"/>
    </cofactor>
</comment>
<keyword evidence="2" id="KW-0479">Metal-binding</keyword>
<evidence type="ECO:0000313" key="4">
    <source>
        <dbReference type="EMBL" id="KAH9373003.1"/>
    </source>
</evidence>
<sequence length="74" mass="8267">MHPASLVLPAFTKGKTQLSSHEVEQTQEIANVRIHLERVIGSGQNRYSILKGSWPVELLQYNKCGECKIDQSAC</sequence>
<dbReference type="Pfam" id="PF13359">
    <property type="entry name" value="DDE_Tnp_4"/>
    <property type="match status" value="1"/>
</dbReference>